<dbReference type="Proteomes" id="UP000005824">
    <property type="component" value="Unassembled WGS sequence"/>
</dbReference>
<protein>
    <recommendedName>
        <fullName evidence="1">Ice-binding protein C-terminal domain-containing protein</fullName>
    </recommendedName>
</protein>
<dbReference type="InParanoid" id="B4DBL2"/>
<dbReference type="eggNOG" id="COG1450">
    <property type="taxonomic scope" value="Bacteria"/>
</dbReference>
<evidence type="ECO:0000313" key="2">
    <source>
        <dbReference type="EMBL" id="EDY16199.1"/>
    </source>
</evidence>
<dbReference type="AlphaFoldDB" id="B4DBL2"/>
<name>B4DBL2_9BACT</name>
<dbReference type="EMBL" id="ABVL01000038">
    <property type="protein sequence ID" value="EDY16199.1"/>
    <property type="molecule type" value="Genomic_DNA"/>
</dbReference>
<dbReference type="Pfam" id="PF07589">
    <property type="entry name" value="PEP-CTERM"/>
    <property type="match status" value="1"/>
</dbReference>
<accession>B4DBL2</accession>
<evidence type="ECO:0000313" key="3">
    <source>
        <dbReference type="Proteomes" id="UP000005824"/>
    </source>
</evidence>
<keyword evidence="3" id="KW-1185">Reference proteome</keyword>
<dbReference type="STRING" id="497964.CfE428DRAFT_6303"/>
<dbReference type="NCBIfam" id="TIGR02595">
    <property type="entry name" value="PEP_CTERM"/>
    <property type="match status" value="1"/>
</dbReference>
<gene>
    <name evidence="2" type="ORF">CfE428DRAFT_6303</name>
</gene>
<feature type="domain" description="Ice-binding protein C-terminal" evidence="1">
    <location>
        <begin position="614"/>
        <end position="638"/>
    </location>
</feature>
<dbReference type="InterPro" id="IPR013424">
    <property type="entry name" value="Ice-binding_C"/>
</dbReference>
<proteinExistence type="predicted"/>
<comment type="caution">
    <text evidence="2">The sequence shown here is derived from an EMBL/GenBank/DDBJ whole genome shotgun (WGS) entry which is preliminary data.</text>
</comment>
<sequence>MFPFPGTLPNGSASVADGSFPNVFNNETPDASFGITSPIFIDQLTPTGASTGVSINVTNLVQTQLGANLTTSFPSKSELGLSLTPDGTALTFMGYGAAANQLDVSNSNTPGHIDITNPINSQGVLSNQRDIAELSYQGNIQLTTTNAYSGNNGRNVVLGSNGNYYMVGNAGNNGKSLSFTSGAVTIASGSDEVTLSGSGKNTTANMYVGAPVSGTNIPTGAYVTSIVDQTHFLINANATGTASGAYVANEGAFQLTGVSFSNTSSTVTVADTSKLAAGMPLTGTNFAANSYIQSITDATHFVVNTLPTGSATGSSYVAAVSNSMLSDNTGVQMITKGTNDTTGSNVAAVTNSTAVGKVNGTYGSATGYQRGFTLSQVPGQTDDKSGKDNNYRGLTDYNNAVYVTKGSGGNGLDAVYQVNPNGGGYVAPGSSAGLATSATAGTASINPLPGWPTTSTGANEGATNGSTVYHPFGIWFANDTTLYVGDEGLAGSTNAAAGGLQKWSWNGTSQQWMLDYTLAASTIASYAVGGIGTLQAEGLRNITGKVNGDGTVTIYGITSTTGQTLNDEGADPNQLVSITDTLSTTSLPTGENFDVLETAADGDVLRGVSFAPSAVPEPGSMTLLFAGVALLGGYRRRRQA</sequence>
<dbReference type="eggNOG" id="COG1524">
    <property type="taxonomic scope" value="Bacteria"/>
</dbReference>
<organism evidence="2 3">
    <name type="scientific">Chthoniobacter flavus Ellin428</name>
    <dbReference type="NCBI Taxonomy" id="497964"/>
    <lineage>
        <taxon>Bacteria</taxon>
        <taxon>Pseudomonadati</taxon>
        <taxon>Verrucomicrobiota</taxon>
        <taxon>Spartobacteria</taxon>
        <taxon>Chthoniobacterales</taxon>
        <taxon>Chthoniobacteraceae</taxon>
        <taxon>Chthoniobacter</taxon>
    </lineage>
</organism>
<evidence type="ECO:0000259" key="1">
    <source>
        <dbReference type="Pfam" id="PF07589"/>
    </source>
</evidence>
<reference evidence="2 3" key="1">
    <citation type="journal article" date="2011" name="J. Bacteriol.">
        <title>Genome sequence of Chthoniobacter flavus Ellin428, an aerobic heterotrophic soil bacterium.</title>
        <authorList>
            <person name="Kant R."/>
            <person name="van Passel M.W."/>
            <person name="Palva A."/>
            <person name="Lucas S."/>
            <person name="Lapidus A."/>
            <person name="Glavina Del Rio T."/>
            <person name="Dalin E."/>
            <person name="Tice H."/>
            <person name="Bruce D."/>
            <person name="Goodwin L."/>
            <person name="Pitluck S."/>
            <person name="Larimer F.W."/>
            <person name="Land M.L."/>
            <person name="Hauser L."/>
            <person name="Sangwan P."/>
            <person name="de Vos W.M."/>
            <person name="Janssen P.H."/>
            <person name="Smidt H."/>
        </authorList>
    </citation>
    <scope>NUCLEOTIDE SEQUENCE [LARGE SCALE GENOMIC DNA]</scope>
    <source>
        <strain evidence="2 3">Ellin428</strain>
    </source>
</reference>
<dbReference type="RefSeq" id="WP_006983621.1">
    <property type="nucleotide sequence ID" value="NZ_ABVL01000038.1"/>
</dbReference>